<evidence type="ECO:0000313" key="4">
    <source>
        <dbReference type="EMBL" id="NMH88404.1"/>
    </source>
</evidence>
<keyword evidence="1" id="KW-0472">Membrane</keyword>
<dbReference type="EMBL" id="JABBHF010000007">
    <property type="protein sequence ID" value="NMH88404.1"/>
    <property type="molecule type" value="Genomic_DNA"/>
</dbReference>
<dbReference type="InterPro" id="IPR006860">
    <property type="entry name" value="FecR"/>
</dbReference>
<dbReference type="InterPro" id="IPR012373">
    <property type="entry name" value="Ferrdict_sens_TM"/>
</dbReference>
<dbReference type="Pfam" id="PF16344">
    <property type="entry name" value="FecR_C"/>
    <property type="match status" value="1"/>
</dbReference>
<dbReference type="PANTHER" id="PTHR30273">
    <property type="entry name" value="PERIPLASMIC SIGNAL SENSOR AND SIGMA FACTOR ACTIVATOR FECR-RELATED"/>
    <property type="match status" value="1"/>
</dbReference>
<dbReference type="Pfam" id="PF04773">
    <property type="entry name" value="FecR"/>
    <property type="match status" value="1"/>
</dbReference>
<accession>A0ABX1S0Z7</accession>
<reference evidence="4 5" key="1">
    <citation type="submission" date="2020-04" db="EMBL/GenBank/DDBJ databases">
        <title>A Flavivirga sp. nov.</title>
        <authorList>
            <person name="Sun X."/>
        </authorList>
    </citation>
    <scope>NUCLEOTIDE SEQUENCE [LARGE SCALE GENOMIC DNA]</scope>
    <source>
        <strain evidence="4 5">Y03</strain>
    </source>
</reference>
<keyword evidence="5" id="KW-1185">Reference proteome</keyword>
<dbReference type="Proteomes" id="UP000746690">
    <property type="component" value="Unassembled WGS sequence"/>
</dbReference>
<proteinExistence type="predicted"/>
<feature type="transmembrane region" description="Helical" evidence="1">
    <location>
        <begin position="77"/>
        <end position="95"/>
    </location>
</feature>
<organism evidence="4 5">
    <name type="scientific">Flavivirga algicola</name>
    <dbReference type="NCBI Taxonomy" id="2729136"/>
    <lineage>
        <taxon>Bacteria</taxon>
        <taxon>Pseudomonadati</taxon>
        <taxon>Bacteroidota</taxon>
        <taxon>Flavobacteriia</taxon>
        <taxon>Flavobacteriales</taxon>
        <taxon>Flavobacteriaceae</taxon>
        <taxon>Flavivirga</taxon>
    </lineage>
</organism>
<evidence type="ECO:0000259" key="3">
    <source>
        <dbReference type="Pfam" id="PF16344"/>
    </source>
</evidence>
<feature type="domain" description="FecR protein" evidence="2">
    <location>
        <begin position="100"/>
        <end position="189"/>
    </location>
</feature>
<dbReference type="Gene3D" id="2.60.120.1440">
    <property type="match status" value="1"/>
</dbReference>
<evidence type="ECO:0000259" key="2">
    <source>
        <dbReference type="Pfam" id="PF04773"/>
    </source>
</evidence>
<name>A0ABX1S0Z7_9FLAO</name>
<dbReference type="Gene3D" id="3.55.50.30">
    <property type="match status" value="1"/>
</dbReference>
<keyword evidence="1" id="KW-1133">Transmembrane helix</keyword>
<dbReference type="InterPro" id="IPR032508">
    <property type="entry name" value="FecR_C"/>
</dbReference>
<evidence type="ECO:0000313" key="5">
    <source>
        <dbReference type="Proteomes" id="UP000746690"/>
    </source>
</evidence>
<sequence length="303" mass="34458">MIENYDADDTFLARWIAGTLTKEERIGFEKTDTYKQLSIINRESQLLKGPDINTDTALEKVKQKINTKRNKTKVFRLWYSVAAAAAVLIGLGVFLNSSKTYTTGIGETMSVTLADGSIIDLNANSKLSHKRFFWENNREVDFTGEAYFVVKKGDDFVVSTSKGKVEVLGTEFNIKDRSYFELKCYEGKVSFINNNFSSEPSILTKGMKVLIEENKVKKIDFNEETPDWKQGISKFKNQPLMDVLEELQQIYPITFQLNNIDTSRIFSGSFRHDNLKNALQTTLSPMGITYQKGSKNNLIILSE</sequence>
<feature type="domain" description="Protein FecR C-terminal" evidence="3">
    <location>
        <begin position="235"/>
        <end position="298"/>
    </location>
</feature>
<gene>
    <name evidence="4" type="ORF">HHX25_12890</name>
</gene>
<comment type="caution">
    <text evidence="4">The sequence shown here is derived from an EMBL/GenBank/DDBJ whole genome shotgun (WGS) entry which is preliminary data.</text>
</comment>
<dbReference type="PANTHER" id="PTHR30273:SF2">
    <property type="entry name" value="PROTEIN FECR"/>
    <property type="match status" value="1"/>
</dbReference>
<keyword evidence="1" id="KW-0812">Transmembrane</keyword>
<protein>
    <submittedName>
        <fullName evidence="4">Iron dicitrate transport regulator FecR</fullName>
    </submittedName>
</protein>
<dbReference type="RefSeq" id="WP_169674133.1">
    <property type="nucleotide sequence ID" value="NZ_JABBHF010000007.1"/>
</dbReference>
<evidence type="ECO:0000256" key="1">
    <source>
        <dbReference type="SAM" id="Phobius"/>
    </source>
</evidence>